<dbReference type="NCBIfam" id="NF040559">
    <property type="entry name" value="CAS_Csx20"/>
    <property type="match status" value="1"/>
</dbReference>
<sequence>MKKLFLLLSHTLTSKQINDAKNTFAVEAFIPLSPELQTLWSNVPPTLEDLVKYLQPLRNFLIENLEDNDLVLVQGDAGATCSVVFFLKSLGFSAVYATTQREVLELKGNDGKVVKKSVFNHVGFRKY</sequence>
<dbReference type="InterPro" id="IPR049811">
    <property type="entry name" value="MJ1673-like_dom"/>
</dbReference>
<accession>A0A6S6SXI6</accession>
<proteinExistence type="predicted"/>
<dbReference type="AlphaFoldDB" id="A0A6S6SXI6"/>
<reference evidence="1" key="1">
    <citation type="submission" date="2020-01" db="EMBL/GenBank/DDBJ databases">
        <authorList>
            <person name="Meier V. D."/>
            <person name="Meier V D."/>
        </authorList>
    </citation>
    <scope>NUCLEOTIDE SEQUENCE</scope>
    <source>
        <strain evidence="1">HLG_WM_MAG_05</strain>
    </source>
</reference>
<gene>
    <name evidence="1" type="ORF">HELGO_WM15856</name>
</gene>
<name>A0A6S6SXI6_9BACT</name>
<organism evidence="1">
    <name type="scientific">uncultured Sulfurovum sp</name>
    <dbReference type="NCBI Taxonomy" id="269237"/>
    <lineage>
        <taxon>Bacteria</taxon>
        <taxon>Pseudomonadati</taxon>
        <taxon>Campylobacterota</taxon>
        <taxon>Epsilonproteobacteria</taxon>
        <taxon>Campylobacterales</taxon>
        <taxon>Sulfurovaceae</taxon>
        <taxon>Sulfurovum</taxon>
        <taxon>environmental samples</taxon>
    </lineage>
</organism>
<dbReference type="EMBL" id="CACVAU010000045">
    <property type="protein sequence ID" value="CAA6815390.1"/>
    <property type="molecule type" value="Genomic_DNA"/>
</dbReference>
<protein>
    <submittedName>
        <fullName evidence="1">Uncharacterized protein</fullName>
    </submittedName>
</protein>
<evidence type="ECO:0000313" key="1">
    <source>
        <dbReference type="EMBL" id="CAA6815390.1"/>
    </source>
</evidence>